<evidence type="ECO:0000259" key="6">
    <source>
        <dbReference type="Pfam" id="PF04052"/>
    </source>
</evidence>
<dbReference type="STRING" id="565045.NOR51B_2490"/>
<dbReference type="NCBIfam" id="TIGR02800">
    <property type="entry name" value="propeller_TolB"/>
    <property type="match status" value="1"/>
</dbReference>
<dbReference type="InterPro" id="IPR011042">
    <property type="entry name" value="6-blade_b-propeller_TolB-like"/>
</dbReference>
<dbReference type="InterPro" id="IPR007195">
    <property type="entry name" value="TolB_N"/>
</dbReference>
<comment type="similarity">
    <text evidence="2 5">Belongs to the TolB family.</text>
</comment>
<dbReference type="GO" id="GO:0042597">
    <property type="term" value="C:periplasmic space"/>
    <property type="evidence" value="ECO:0007669"/>
    <property type="project" value="UniProtKB-SubCell"/>
</dbReference>
<feature type="chain" id="PRO_5009008136" description="Tol-Pal system protein TolB" evidence="5">
    <location>
        <begin position="22"/>
        <end position="435"/>
    </location>
</feature>
<dbReference type="InterPro" id="IPR011659">
    <property type="entry name" value="WD40"/>
</dbReference>
<dbReference type="PANTHER" id="PTHR36842">
    <property type="entry name" value="PROTEIN TOLB HOMOLOG"/>
    <property type="match status" value="1"/>
</dbReference>
<dbReference type="SUPFAM" id="SSF69304">
    <property type="entry name" value="Tricorn protease N-terminal domain"/>
    <property type="match status" value="1"/>
</dbReference>
<comment type="function">
    <text evidence="5">Part of the Tol-Pal system, which plays a role in outer membrane invagination during cell division and is important for maintaining outer membrane integrity.</text>
</comment>
<dbReference type="SUPFAM" id="SSF52964">
    <property type="entry name" value="TolB, N-terminal domain"/>
    <property type="match status" value="1"/>
</dbReference>
<name>B8KS60_9GAMM</name>
<evidence type="ECO:0000256" key="2">
    <source>
        <dbReference type="ARBA" id="ARBA00009820"/>
    </source>
</evidence>
<feature type="domain" description="TolB N-terminal" evidence="6">
    <location>
        <begin position="23"/>
        <end position="126"/>
    </location>
</feature>
<dbReference type="Gene3D" id="2.120.10.30">
    <property type="entry name" value="TolB, C-terminal domain"/>
    <property type="match status" value="1"/>
</dbReference>
<keyword evidence="8" id="KW-1185">Reference proteome</keyword>
<dbReference type="GO" id="GO:0051301">
    <property type="term" value="P:cell division"/>
    <property type="evidence" value="ECO:0007669"/>
    <property type="project" value="UniProtKB-UniRule"/>
</dbReference>
<dbReference type="HAMAP" id="MF_00671">
    <property type="entry name" value="TolB"/>
    <property type="match status" value="1"/>
</dbReference>
<dbReference type="EMBL" id="DS999411">
    <property type="protein sequence ID" value="EED36538.1"/>
    <property type="molecule type" value="Genomic_DNA"/>
</dbReference>
<feature type="signal peptide" evidence="5">
    <location>
        <begin position="1"/>
        <end position="21"/>
    </location>
</feature>
<evidence type="ECO:0000313" key="7">
    <source>
        <dbReference type="EMBL" id="EED36538.1"/>
    </source>
</evidence>
<dbReference type="RefSeq" id="WP_009021281.1">
    <property type="nucleotide sequence ID" value="NZ_DS999411.1"/>
</dbReference>
<organism evidence="7 8">
    <name type="scientific">Luminiphilus syltensis NOR5-1B</name>
    <dbReference type="NCBI Taxonomy" id="565045"/>
    <lineage>
        <taxon>Bacteria</taxon>
        <taxon>Pseudomonadati</taxon>
        <taxon>Pseudomonadota</taxon>
        <taxon>Gammaproteobacteria</taxon>
        <taxon>Cellvibrionales</taxon>
        <taxon>Halieaceae</taxon>
        <taxon>Luminiphilus</taxon>
    </lineage>
</organism>
<sequence length="435" mass="47906" precursor="true">MRRFAVFVGLLALVLSAGASAQLQIEINQGVDNPTPIAVVPFGWQGVGTAPDDVARIIDSDLARSGQFAPVSRRDMLSFPDRASDIYFRDWRALSSEYVLIGRVSGARSGDGPVRIEYQLFDAIRQLEIDSGTVSGSVQEIRMLAHQIADAVYERLTGIPGAFATRLLYVSVTRNPNGKDFYRLVLSDADGARPIVLFEGRDPIMAPSWSPDGSEVAYVSFETSRPAIYRQNLRTGVREQLTNFKGLNNSPVWSPDGNSMAMVLSKDGSPDIYLMNLASKKLRRLTRHYAIDTEPTWMPDGRSLLFTSDRGGRPQIYRYDLSSGQITRVTFEGSYNARARVAQDGRNVALVHQQNGQYHIAVHDLVTSRLTILTSTSLDESPSIAPNGSIVLYATKRDDKGILGAVAVDGGVRFSLPARDGGHVQEPAWSPYFYR</sequence>
<dbReference type="PANTHER" id="PTHR36842:SF1">
    <property type="entry name" value="PROTEIN TOLB"/>
    <property type="match status" value="1"/>
</dbReference>
<protein>
    <recommendedName>
        <fullName evidence="5">Tol-Pal system protein TolB</fullName>
    </recommendedName>
</protein>
<evidence type="ECO:0000256" key="5">
    <source>
        <dbReference type="HAMAP-Rule" id="MF_00671"/>
    </source>
</evidence>
<comment type="subunit">
    <text evidence="5">The Tol-Pal system is composed of five core proteins: the inner membrane proteins TolA, TolQ and TolR, the periplasmic protein TolB and the outer membrane protein Pal. They form a network linking the inner and outer membranes and the peptidoglycan layer.</text>
</comment>
<keyword evidence="3 5" id="KW-0732">Signal</keyword>
<evidence type="ECO:0000256" key="3">
    <source>
        <dbReference type="ARBA" id="ARBA00022729"/>
    </source>
</evidence>
<dbReference type="OrthoDB" id="9802240at2"/>
<dbReference type="AlphaFoldDB" id="B8KS60"/>
<keyword evidence="4 5" id="KW-0574">Periplasm</keyword>
<gene>
    <name evidence="5 7" type="primary">tolB</name>
    <name evidence="7" type="ORF">NOR51B_2490</name>
</gene>
<reference evidence="8" key="1">
    <citation type="journal article" date="2013" name="BMC Microbiol.">
        <title>Taxonomy and evolution of bacteriochlorophyll a-containing members of the OM60/NOR5 clade of marine gammaproteobacteria: description of Luminiphilus syltensis gen. nov., sp. nov., reclassification of Haliea rubra as Pseudohaliea rubra gen. nov., comb. nov., and emendation of Chromatocurvus halotolerans.</title>
        <authorList>
            <person name="Spring S."/>
            <person name="Riedel T."/>
            <person name="Sproer C."/>
            <person name="Yan S."/>
            <person name="Harder J."/>
            <person name="Fuchs B.M."/>
        </authorList>
    </citation>
    <scope>NUCLEOTIDE SEQUENCE [LARGE SCALE GENOMIC DNA]</scope>
    <source>
        <strain evidence="8">NOR51-B</strain>
    </source>
</reference>
<dbReference type="Gene3D" id="3.40.50.10070">
    <property type="entry name" value="TolB, N-terminal domain"/>
    <property type="match status" value="1"/>
</dbReference>
<dbReference type="GO" id="GO:0017038">
    <property type="term" value="P:protein import"/>
    <property type="evidence" value="ECO:0007669"/>
    <property type="project" value="InterPro"/>
</dbReference>
<keyword evidence="5" id="KW-0131">Cell cycle</keyword>
<evidence type="ECO:0000313" key="8">
    <source>
        <dbReference type="Proteomes" id="UP000004699"/>
    </source>
</evidence>
<dbReference type="Pfam" id="PF07676">
    <property type="entry name" value="PD40"/>
    <property type="match status" value="4"/>
</dbReference>
<proteinExistence type="inferred from homology"/>
<keyword evidence="5" id="KW-0132">Cell division</keyword>
<dbReference type="eggNOG" id="COG0823">
    <property type="taxonomic scope" value="Bacteria"/>
</dbReference>
<accession>B8KS60</accession>
<dbReference type="InterPro" id="IPR014167">
    <property type="entry name" value="Tol-Pal_TolB"/>
</dbReference>
<dbReference type="HOGENOM" id="CLU_047123_0_0_6"/>
<evidence type="ECO:0000256" key="4">
    <source>
        <dbReference type="ARBA" id="ARBA00022764"/>
    </source>
</evidence>
<evidence type="ECO:0000256" key="1">
    <source>
        <dbReference type="ARBA" id="ARBA00004418"/>
    </source>
</evidence>
<dbReference type="Pfam" id="PF04052">
    <property type="entry name" value="TolB_N"/>
    <property type="match status" value="1"/>
</dbReference>
<comment type="subcellular location">
    <subcellularLocation>
        <location evidence="1 5">Periplasm</location>
    </subcellularLocation>
</comment>
<dbReference type="Proteomes" id="UP000004699">
    <property type="component" value="Unassembled WGS sequence"/>
</dbReference>